<reference evidence="1 2" key="1">
    <citation type="submission" date="2019-04" db="EMBL/GenBank/DDBJ databases">
        <title>Draft genome sequence of Rickettsia asiatica Maytaro1284.</title>
        <authorList>
            <person name="Thu M."/>
            <person name="Qiu Y."/>
            <person name="Nakao R."/>
        </authorList>
    </citation>
    <scope>NUCLEOTIDE SEQUENCE [LARGE SCALE GENOMIC DNA]</scope>
    <source>
        <strain evidence="1 2">Maytaro1284</strain>
    </source>
</reference>
<dbReference type="RefSeq" id="WP_147142148.1">
    <property type="nucleotide sequence ID" value="NZ_AP019563.1"/>
</dbReference>
<dbReference type="AlphaFoldDB" id="A0A510G9S5"/>
<evidence type="ECO:0000313" key="2">
    <source>
        <dbReference type="Proteomes" id="UP000321183"/>
    </source>
</evidence>
<keyword evidence="2" id="KW-1185">Reference proteome</keyword>
<organism evidence="1 2">
    <name type="scientific">Rickettsia asiatica</name>
    <dbReference type="NCBI Taxonomy" id="238800"/>
    <lineage>
        <taxon>Bacteria</taxon>
        <taxon>Pseudomonadati</taxon>
        <taxon>Pseudomonadota</taxon>
        <taxon>Alphaproteobacteria</taxon>
        <taxon>Rickettsiales</taxon>
        <taxon>Rickettsiaceae</taxon>
        <taxon>Rickettsieae</taxon>
        <taxon>Rickettsia</taxon>
        <taxon>spotted fever group</taxon>
    </lineage>
</organism>
<gene>
    <name evidence="1" type="ORF">RAS_05530</name>
</gene>
<dbReference type="Proteomes" id="UP000321183">
    <property type="component" value="Chromosome"/>
</dbReference>
<sequence length="65" mass="7458">MPLTNSGKSPSEITENNRDIIIGVYQKLKEALFCGQENAAWHLAQFYYNGWLVKENYTEGDFVSK</sequence>
<protein>
    <submittedName>
        <fullName evidence="1">Uncharacterized protein</fullName>
    </submittedName>
</protein>
<accession>A0A510G9S5</accession>
<dbReference type="EMBL" id="AP019563">
    <property type="protein sequence ID" value="BBJ31444.1"/>
    <property type="molecule type" value="Genomic_DNA"/>
</dbReference>
<dbReference type="KEGG" id="ras:RAS_05530"/>
<evidence type="ECO:0000313" key="1">
    <source>
        <dbReference type="EMBL" id="BBJ31444.1"/>
    </source>
</evidence>
<proteinExistence type="predicted"/>
<name>A0A510G9S5_9RICK</name>